<evidence type="ECO:0000313" key="3">
    <source>
        <dbReference type="Proteomes" id="UP000183988"/>
    </source>
</evidence>
<dbReference type="Proteomes" id="UP000183988">
    <property type="component" value="Unassembled WGS sequence"/>
</dbReference>
<sequence>MRKVKGIKIRTALGILVFLVAVATTATHLYISIRALETSLSNNYLQNNLRYAQNIADSTEILMSDIQET</sequence>
<name>A0A1M5IPP9_9BACI</name>
<keyword evidence="1" id="KW-0472">Membrane</keyword>
<accession>A0A1M5IPP9</accession>
<dbReference type="EMBL" id="FQVW01000025">
    <property type="protein sequence ID" value="SHG30225.1"/>
    <property type="molecule type" value="Genomic_DNA"/>
</dbReference>
<dbReference type="RefSeq" id="WP_234982663.1">
    <property type="nucleotide sequence ID" value="NZ_FQVW01000025.1"/>
</dbReference>
<evidence type="ECO:0000313" key="2">
    <source>
        <dbReference type="EMBL" id="SHG30225.1"/>
    </source>
</evidence>
<keyword evidence="1" id="KW-0812">Transmembrane</keyword>
<reference evidence="2 3" key="1">
    <citation type="submission" date="2016-11" db="EMBL/GenBank/DDBJ databases">
        <authorList>
            <person name="Jaros S."/>
            <person name="Januszkiewicz K."/>
            <person name="Wedrychowicz H."/>
        </authorList>
    </citation>
    <scope>NUCLEOTIDE SEQUENCE [LARGE SCALE GENOMIC DNA]</scope>
    <source>
        <strain evidence="2 3">IBRC-M 10683</strain>
    </source>
</reference>
<organism evidence="2 3">
    <name type="scientific">Ornithinibacillus halophilus</name>
    <dbReference type="NCBI Taxonomy" id="930117"/>
    <lineage>
        <taxon>Bacteria</taxon>
        <taxon>Bacillati</taxon>
        <taxon>Bacillota</taxon>
        <taxon>Bacilli</taxon>
        <taxon>Bacillales</taxon>
        <taxon>Bacillaceae</taxon>
        <taxon>Ornithinibacillus</taxon>
    </lineage>
</organism>
<keyword evidence="3" id="KW-1185">Reference proteome</keyword>
<protein>
    <submittedName>
        <fullName evidence="2">Uncharacterized protein</fullName>
    </submittedName>
</protein>
<gene>
    <name evidence="2" type="ORF">SAMN05216225_102528</name>
</gene>
<dbReference type="STRING" id="930117.SAMN05216225_102528"/>
<feature type="transmembrane region" description="Helical" evidence="1">
    <location>
        <begin position="12"/>
        <end position="33"/>
    </location>
</feature>
<dbReference type="AlphaFoldDB" id="A0A1M5IPP9"/>
<proteinExistence type="predicted"/>
<keyword evidence="1" id="KW-1133">Transmembrane helix</keyword>
<evidence type="ECO:0000256" key="1">
    <source>
        <dbReference type="SAM" id="Phobius"/>
    </source>
</evidence>